<proteinExistence type="predicted"/>
<gene>
    <name evidence="3" type="ORF">LMG32289_06032</name>
</gene>
<keyword evidence="2" id="KW-0472">Membrane</keyword>
<name>A0ABM8XYY8_9BURK</name>
<comment type="caution">
    <text evidence="3">The sequence shown here is derived from an EMBL/GenBank/DDBJ whole genome shotgun (WGS) entry which is preliminary data.</text>
</comment>
<keyword evidence="2" id="KW-1133">Transmembrane helix</keyword>
<evidence type="ECO:0000313" key="4">
    <source>
        <dbReference type="Proteomes" id="UP000706525"/>
    </source>
</evidence>
<evidence type="ECO:0000313" key="3">
    <source>
        <dbReference type="EMBL" id="CAG9185661.1"/>
    </source>
</evidence>
<dbReference type="Proteomes" id="UP000706525">
    <property type="component" value="Unassembled WGS sequence"/>
</dbReference>
<keyword evidence="4" id="KW-1185">Reference proteome</keyword>
<accession>A0ABM8XYY8</accession>
<feature type="region of interest" description="Disordered" evidence="1">
    <location>
        <begin position="1"/>
        <end position="40"/>
    </location>
</feature>
<evidence type="ECO:0000256" key="2">
    <source>
        <dbReference type="SAM" id="Phobius"/>
    </source>
</evidence>
<sequence>MGRKRCGRSRGGLRRSRSRRRVPRPLESGPARGDHARTDSGVLTSLSGLRVHVMSDVVRSLPKRVVGHVLSPATCRKTTLIISVRGSSFGAVSCQHTSGFHRFRDQDLLFASTVIKSHRTFAHLLIAVLIMVVVALISRWLFLKFSPYATGGFERVRDATPENGPCMRLLGQQPTRQRESREVGVRTPCLES</sequence>
<feature type="transmembrane region" description="Helical" evidence="2">
    <location>
        <begin position="121"/>
        <end position="142"/>
    </location>
</feature>
<protein>
    <submittedName>
        <fullName evidence="3">Uncharacterized protein</fullName>
    </submittedName>
</protein>
<organism evidence="3 4">
    <name type="scientific">Cupriavidus pampae</name>
    <dbReference type="NCBI Taxonomy" id="659251"/>
    <lineage>
        <taxon>Bacteria</taxon>
        <taxon>Pseudomonadati</taxon>
        <taxon>Pseudomonadota</taxon>
        <taxon>Betaproteobacteria</taxon>
        <taxon>Burkholderiales</taxon>
        <taxon>Burkholderiaceae</taxon>
        <taxon>Cupriavidus</taxon>
    </lineage>
</organism>
<keyword evidence="2" id="KW-0812">Transmembrane</keyword>
<evidence type="ECO:0000256" key="1">
    <source>
        <dbReference type="SAM" id="MobiDB-lite"/>
    </source>
</evidence>
<feature type="compositionally biased region" description="Basic residues" evidence="1">
    <location>
        <begin position="1"/>
        <end position="23"/>
    </location>
</feature>
<reference evidence="3 4" key="1">
    <citation type="submission" date="2021-08" db="EMBL/GenBank/DDBJ databases">
        <authorList>
            <person name="Peeters C."/>
        </authorList>
    </citation>
    <scope>NUCLEOTIDE SEQUENCE [LARGE SCALE GENOMIC DNA]</scope>
    <source>
        <strain evidence="3 4">LMG 32289</strain>
    </source>
</reference>
<dbReference type="EMBL" id="CAJZAG010000015">
    <property type="protein sequence ID" value="CAG9185661.1"/>
    <property type="molecule type" value="Genomic_DNA"/>
</dbReference>